<name>A0A086QUT3_TOXGO</name>
<proteinExistence type="predicted"/>
<dbReference type="VEuPathDB" id="ToxoDB:TGMAS_214230C"/>
<sequence>MFSSLAVARPRPGPVLSHACSRSARAEDAFLPPSRLAFSAALPFINGLAQVLQFLVDTATSTLDAGVDGEEQSRGGALLPFFDLFAWSAAPDSGGSVCRQVEAKLAHVTALLPTIVVACLTAVSATLPRSSWRAARSRLRAKAARDRGRRPRREERTSREDREERRDRSERDPNAQVADLDAKRNEETVRMRVTAIVDTLFKA</sequence>
<dbReference type="AlphaFoldDB" id="A0A086QUT3"/>
<feature type="region of interest" description="Disordered" evidence="1">
    <location>
        <begin position="141"/>
        <end position="183"/>
    </location>
</feature>
<protein>
    <submittedName>
        <fullName evidence="2">Dopey, N-terminal domain-containing protein</fullName>
    </submittedName>
</protein>
<reference evidence="2 3" key="1">
    <citation type="submission" date="2014-04" db="EMBL/GenBank/DDBJ databases">
        <authorList>
            <person name="Sibley D."/>
            <person name="Venepally P."/>
            <person name="Karamycheva S."/>
            <person name="Hadjithomas M."/>
            <person name="Khan A."/>
            <person name="Brunk B."/>
            <person name="Roos D."/>
            <person name="Caler E."/>
            <person name="Lorenzi H."/>
        </authorList>
    </citation>
    <scope>NUCLEOTIDE SEQUENCE [LARGE SCALE GENOMIC DNA]</scope>
    <source>
        <strain evidence="2 3">MAS</strain>
    </source>
</reference>
<dbReference type="Proteomes" id="UP000028821">
    <property type="component" value="Unassembled WGS sequence"/>
</dbReference>
<dbReference type="EMBL" id="AEXC02000606">
    <property type="protein sequence ID" value="KFH16365.1"/>
    <property type="molecule type" value="Genomic_DNA"/>
</dbReference>
<comment type="caution">
    <text evidence="2">The sequence shown here is derived from an EMBL/GenBank/DDBJ whole genome shotgun (WGS) entry which is preliminary data.</text>
</comment>
<feature type="compositionally biased region" description="Basic and acidic residues" evidence="1">
    <location>
        <begin position="152"/>
        <end position="173"/>
    </location>
</feature>
<evidence type="ECO:0000313" key="2">
    <source>
        <dbReference type="EMBL" id="KFH16365.1"/>
    </source>
</evidence>
<evidence type="ECO:0000256" key="1">
    <source>
        <dbReference type="SAM" id="MobiDB-lite"/>
    </source>
</evidence>
<gene>
    <name evidence="2" type="ORF">TGMAS_214230C</name>
</gene>
<organism evidence="2 3">
    <name type="scientific">Toxoplasma gondii MAS</name>
    <dbReference type="NCBI Taxonomy" id="943118"/>
    <lineage>
        <taxon>Eukaryota</taxon>
        <taxon>Sar</taxon>
        <taxon>Alveolata</taxon>
        <taxon>Apicomplexa</taxon>
        <taxon>Conoidasida</taxon>
        <taxon>Coccidia</taxon>
        <taxon>Eucoccidiorida</taxon>
        <taxon>Eimeriorina</taxon>
        <taxon>Sarcocystidae</taxon>
        <taxon>Toxoplasma</taxon>
    </lineage>
</organism>
<evidence type="ECO:0000313" key="3">
    <source>
        <dbReference type="Proteomes" id="UP000028821"/>
    </source>
</evidence>
<accession>A0A086QUT3</accession>
<feature type="compositionally biased region" description="Basic residues" evidence="1">
    <location>
        <begin position="141"/>
        <end position="151"/>
    </location>
</feature>